<keyword evidence="1" id="KW-1133">Transmembrane helix</keyword>
<feature type="transmembrane region" description="Helical" evidence="1">
    <location>
        <begin position="20"/>
        <end position="42"/>
    </location>
</feature>
<accession>A0ABN3D2Q1</accession>
<organism evidence="2 3">
    <name type="scientific">Nonomuraea monospora</name>
    <dbReference type="NCBI Taxonomy" id="568818"/>
    <lineage>
        <taxon>Bacteria</taxon>
        <taxon>Bacillati</taxon>
        <taxon>Actinomycetota</taxon>
        <taxon>Actinomycetes</taxon>
        <taxon>Streptosporangiales</taxon>
        <taxon>Streptosporangiaceae</taxon>
        <taxon>Nonomuraea</taxon>
    </lineage>
</organism>
<dbReference type="Pfam" id="PF19560">
    <property type="entry name" value="DUF6082"/>
    <property type="match status" value="1"/>
</dbReference>
<feature type="transmembrane region" description="Helical" evidence="1">
    <location>
        <begin position="62"/>
        <end position="84"/>
    </location>
</feature>
<keyword evidence="3" id="KW-1185">Reference proteome</keyword>
<gene>
    <name evidence="2" type="ORF">GCM10009850_114120</name>
</gene>
<proteinExistence type="predicted"/>
<evidence type="ECO:0008006" key="4">
    <source>
        <dbReference type="Google" id="ProtNLM"/>
    </source>
</evidence>
<keyword evidence="1" id="KW-0472">Membrane</keyword>
<name>A0ABN3D2Q1_9ACTN</name>
<evidence type="ECO:0000256" key="1">
    <source>
        <dbReference type="SAM" id="Phobius"/>
    </source>
</evidence>
<dbReference type="EMBL" id="BAAAQX010000057">
    <property type="protein sequence ID" value="GAA2215944.1"/>
    <property type="molecule type" value="Genomic_DNA"/>
</dbReference>
<reference evidence="2 3" key="1">
    <citation type="journal article" date="2019" name="Int. J. Syst. Evol. Microbiol.">
        <title>The Global Catalogue of Microorganisms (GCM) 10K type strain sequencing project: providing services to taxonomists for standard genome sequencing and annotation.</title>
        <authorList>
            <consortium name="The Broad Institute Genomics Platform"/>
            <consortium name="The Broad Institute Genome Sequencing Center for Infectious Disease"/>
            <person name="Wu L."/>
            <person name="Ma J."/>
        </authorList>
    </citation>
    <scope>NUCLEOTIDE SEQUENCE [LARGE SCALE GENOMIC DNA]</scope>
    <source>
        <strain evidence="2 3">JCM 16114</strain>
    </source>
</reference>
<evidence type="ECO:0000313" key="2">
    <source>
        <dbReference type="EMBL" id="GAA2215944.1"/>
    </source>
</evidence>
<evidence type="ECO:0000313" key="3">
    <source>
        <dbReference type="Proteomes" id="UP001499843"/>
    </source>
</evidence>
<protein>
    <recommendedName>
        <fullName evidence="4">DUF4760 domain-containing protein</fullName>
    </recommendedName>
</protein>
<keyword evidence="1" id="KW-0812">Transmembrane</keyword>
<sequence length="252" mass="28518">MSVQRPRRPARGRRLSRTFLLLTLVAVTAGGSVLTLLSPVLLTRLDLARDADWNKLSQIGQTYGATSAILSAFALIGVTTSLILQSREARAARQEAARGYHAQLMEMAMDDPTYLACWGALDRTRSQDELRQHLYLNLLVSFWEMRYEIDDLPDHILYALASTELFTTVPGRQFWIEARTHRLGAAKSRKERRFNEILQKAYHSTPDIPSPIPDRPRRENTEVTKMASGVILGFVAGWLAKRIASNFYHYTG</sequence>
<dbReference type="InterPro" id="IPR045728">
    <property type="entry name" value="DUF6082"/>
</dbReference>
<comment type="caution">
    <text evidence="2">The sequence shown here is derived from an EMBL/GenBank/DDBJ whole genome shotgun (WGS) entry which is preliminary data.</text>
</comment>
<dbReference type="Proteomes" id="UP001499843">
    <property type="component" value="Unassembled WGS sequence"/>
</dbReference>